<name>A0A917HM33_9BACT</name>
<proteinExistence type="predicted"/>
<dbReference type="EMBL" id="BMGT01000003">
    <property type="protein sequence ID" value="GGG83526.1"/>
    <property type="molecule type" value="Genomic_DNA"/>
</dbReference>
<dbReference type="Proteomes" id="UP000647241">
    <property type="component" value="Unassembled WGS sequence"/>
</dbReference>
<evidence type="ECO:0000313" key="2">
    <source>
        <dbReference type="Proteomes" id="UP000647241"/>
    </source>
</evidence>
<keyword evidence="2" id="KW-1185">Reference proteome</keyword>
<organism evidence="1 2">
    <name type="scientific">Edaphobacter dinghuensis</name>
    <dbReference type="NCBI Taxonomy" id="1560005"/>
    <lineage>
        <taxon>Bacteria</taxon>
        <taxon>Pseudomonadati</taxon>
        <taxon>Acidobacteriota</taxon>
        <taxon>Terriglobia</taxon>
        <taxon>Terriglobales</taxon>
        <taxon>Acidobacteriaceae</taxon>
        <taxon>Edaphobacter</taxon>
    </lineage>
</organism>
<reference evidence="1" key="2">
    <citation type="submission" date="2020-09" db="EMBL/GenBank/DDBJ databases">
        <authorList>
            <person name="Sun Q."/>
            <person name="Zhou Y."/>
        </authorList>
    </citation>
    <scope>NUCLEOTIDE SEQUENCE</scope>
    <source>
        <strain evidence="1">CGMCC 1.12997</strain>
    </source>
</reference>
<protein>
    <submittedName>
        <fullName evidence="1">Uncharacterized protein</fullName>
    </submittedName>
</protein>
<sequence>MRSRGSGTGRYRSYRLRFDDWFKFWFKLQFRIWIDLRHRDRIYVRLRF</sequence>
<dbReference type="AlphaFoldDB" id="A0A917HM33"/>
<evidence type="ECO:0000313" key="1">
    <source>
        <dbReference type="EMBL" id="GGG83526.1"/>
    </source>
</evidence>
<accession>A0A917HM33</accession>
<reference evidence="1" key="1">
    <citation type="journal article" date="2014" name="Int. J. Syst. Evol. Microbiol.">
        <title>Complete genome sequence of Corynebacterium casei LMG S-19264T (=DSM 44701T), isolated from a smear-ripened cheese.</title>
        <authorList>
            <consortium name="US DOE Joint Genome Institute (JGI-PGF)"/>
            <person name="Walter F."/>
            <person name="Albersmeier A."/>
            <person name="Kalinowski J."/>
            <person name="Ruckert C."/>
        </authorList>
    </citation>
    <scope>NUCLEOTIDE SEQUENCE</scope>
    <source>
        <strain evidence="1">CGMCC 1.12997</strain>
    </source>
</reference>
<comment type="caution">
    <text evidence="1">The sequence shown here is derived from an EMBL/GenBank/DDBJ whole genome shotgun (WGS) entry which is preliminary data.</text>
</comment>
<gene>
    <name evidence="1" type="ORF">GCM10011585_29030</name>
</gene>